<evidence type="ECO:0000313" key="1">
    <source>
        <dbReference type="EMBL" id="ETO14576.1"/>
    </source>
</evidence>
<proteinExistence type="predicted"/>
<gene>
    <name evidence="1" type="ORF">RFI_22792</name>
</gene>
<reference evidence="1 2" key="1">
    <citation type="journal article" date="2013" name="Curr. Biol.">
        <title>The Genome of the Foraminiferan Reticulomyxa filosa.</title>
        <authorList>
            <person name="Glockner G."/>
            <person name="Hulsmann N."/>
            <person name="Schleicher M."/>
            <person name="Noegel A.A."/>
            <person name="Eichinger L."/>
            <person name="Gallinger C."/>
            <person name="Pawlowski J."/>
            <person name="Sierra R."/>
            <person name="Euteneuer U."/>
            <person name="Pillet L."/>
            <person name="Moustafa A."/>
            <person name="Platzer M."/>
            <person name="Groth M."/>
            <person name="Szafranski K."/>
            <person name="Schliwa M."/>
        </authorList>
    </citation>
    <scope>NUCLEOTIDE SEQUENCE [LARGE SCALE GENOMIC DNA]</scope>
</reference>
<dbReference type="AlphaFoldDB" id="X6MLP5"/>
<evidence type="ECO:0000313" key="2">
    <source>
        <dbReference type="Proteomes" id="UP000023152"/>
    </source>
</evidence>
<accession>X6MLP5</accession>
<dbReference type="Proteomes" id="UP000023152">
    <property type="component" value="Unassembled WGS sequence"/>
</dbReference>
<keyword evidence="2" id="KW-1185">Reference proteome</keyword>
<protein>
    <submittedName>
        <fullName evidence="1">Uncharacterized protein</fullName>
    </submittedName>
</protein>
<dbReference type="EMBL" id="ASPP01019949">
    <property type="protein sequence ID" value="ETO14576.1"/>
    <property type="molecule type" value="Genomic_DNA"/>
</dbReference>
<organism evidence="1 2">
    <name type="scientific">Reticulomyxa filosa</name>
    <dbReference type="NCBI Taxonomy" id="46433"/>
    <lineage>
        <taxon>Eukaryota</taxon>
        <taxon>Sar</taxon>
        <taxon>Rhizaria</taxon>
        <taxon>Retaria</taxon>
        <taxon>Foraminifera</taxon>
        <taxon>Monothalamids</taxon>
        <taxon>Reticulomyxidae</taxon>
        <taxon>Reticulomyxa</taxon>
    </lineage>
</organism>
<comment type="caution">
    <text evidence="1">The sequence shown here is derived from an EMBL/GenBank/DDBJ whole genome shotgun (WGS) entry which is preliminary data.</text>
</comment>
<sequence>MHELNAFVVVLSANDMNTRNCSKTNGQVHLNQHININILIMSCDTLLNVWRCDQCLQFYNDMAYESTLQICTNGLVLLKIEIIRILQSTIATNSNQSKKILQTKTSPMNMLLFTSCISLTFCKAATLRILINGEVEEMASMLPLNRGCNNQEQVCLQSIDPFTTSLPTDTLTTNAVQSNIDQMSNFAGYFECIVQYCNCDYAVPLLNGKWTSDTYVDTLSSCIAGTNGDRKFVVALHRPKNIVFSDRVAASVNDDTGIQRIRRLTGRGAHHLLCKPVLNY</sequence>
<name>X6MLP5_RETFI</name>